<proteinExistence type="predicted"/>
<evidence type="ECO:0000256" key="1">
    <source>
        <dbReference type="SAM" id="MobiDB-lite"/>
    </source>
</evidence>
<dbReference type="Proteomes" id="UP000652761">
    <property type="component" value="Unassembled WGS sequence"/>
</dbReference>
<dbReference type="OrthoDB" id="783578at2759"/>
<evidence type="ECO:0000313" key="2">
    <source>
        <dbReference type="EMBL" id="MQL91678.1"/>
    </source>
</evidence>
<comment type="caution">
    <text evidence="2">The sequence shown here is derived from an EMBL/GenBank/DDBJ whole genome shotgun (WGS) entry which is preliminary data.</text>
</comment>
<dbReference type="PANTHER" id="PTHR48258:SF4">
    <property type="entry name" value="DUF4216 DOMAIN-CONTAINING PROTEIN"/>
    <property type="match status" value="1"/>
</dbReference>
<keyword evidence="3" id="KW-1185">Reference proteome</keyword>
<dbReference type="AlphaFoldDB" id="A0A843V6F8"/>
<sequence>MRQTAKSRQRCMCLTPDKAVLTERIVVRTNPCLTDVQVEKEWEKSFATWLRYRVEQGFINDLRVQEISYEPSKIVRVYPGYIVNGYRFHTRYYGWNKSMMNSGVCVKGSAYNENKVDYYGILEEVIELQFFGTRQPCISLQVSLDNKEEEVDPNALDNHVVEREVESNEEEEWTDDEDKEDDKDDAKLDISLASDDEYR</sequence>
<name>A0A843V6F8_COLES</name>
<feature type="compositionally biased region" description="Acidic residues" evidence="1">
    <location>
        <begin position="167"/>
        <end position="183"/>
    </location>
</feature>
<dbReference type="EMBL" id="NMUH01001369">
    <property type="protein sequence ID" value="MQL91678.1"/>
    <property type="molecule type" value="Genomic_DNA"/>
</dbReference>
<protein>
    <submittedName>
        <fullName evidence="2">Uncharacterized protein</fullName>
    </submittedName>
</protein>
<dbReference type="PANTHER" id="PTHR48258">
    <property type="entry name" value="DUF4218 DOMAIN-CONTAINING PROTEIN-RELATED"/>
    <property type="match status" value="1"/>
</dbReference>
<evidence type="ECO:0000313" key="3">
    <source>
        <dbReference type="Proteomes" id="UP000652761"/>
    </source>
</evidence>
<gene>
    <name evidence="2" type="ORF">Taro_024301</name>
</gene>
<organism evidence="2 3">
    <name type="scientific">Colocasia esculenta</name>
    <name type="common">Wild taro</name>
    <name type="synonym">Arum esculentum</name>
    <dbReference type="NCBI Taxonomy" id="4460"/>
    <lineage>
        <taxon>Eukaryota</taxon>
        <taxon>Viridiplantae</taxon>
        <taxon>Streptophyta</taxon>
        <taxon>Embryophyta</taxon>
        <taxon>Tracheophyta</taxon>
        <taxon>Spermatophyta</taxon>
        <taxon>Magnoliopsida</taxon>
        <taxon>Liliopsida</taxon>
        <taxon>Araceae</taxon>
        <taxon>Aroideae</taxon>
        <taxon>Colocasieae</taxon>
        <taxon>Colocasia</taxon>
    </lineage>
</organism>
<reference evidence="2" key="1">
    <citation type="submission" date="2017-07" db="EMBL/GenBank/DDBJ databases">
        <title>Taro Niue Genome Assembly and Annotation.</title>
        <authorList>
            <person name="Atibalentja N."/>
            <person name="Keating K."/>
            <person name="Fields C.J."/>
        </authorList>
    </citation>
    <scope>NUCLEOTIDE SEQUENCE</scope>
    <source>
        <strain evidence="2">Niue_2</strain>
        <tissue evidence="2">Leaf</tissue>
    </source>
</reference>
<accession>A0A843V6F8</accession>
<feature type="region of interest" description="Disordered" evidence="1">
    <location>
        <begin position="151"/>
        <end position="199"/>
    </location>
</feature>